<dbReference type="InterPro" id="IPR017853">
    <property type="entry name" value="GH"/>
</dbReference>
<evidence type="ECO:0000259" key="14">
    <source>
        <dbReference type="Pfam" id="PF02836"/>
    </source>
</evidence>
<dbReference type="InterPro" id="IPR006103">
    <property type="entry name" value="Glyco_hydro_2_cat"/>
</dbReference>
<dbReference type="GO" id="GO:0016787">
    <property type="term" value="F:hydrolase activity"/>
    <property type="evidence" value="ECO:0007669"/>
    <property type="project" value="UniProtKB-KW"/>
</dbReference>
<evidence type="ECO:0000256" key="5">
    <source>
        <dbReference type="ARBA" id="ARBA00023180"/>
    </source>
</evidence>
<comment type="function">
    <text evidence="10">Glucanases play a role in cell expansion during growth, in cell-cell fusion during mating, and in spore release during sporulation. This enzyme may be involved in beta-glucan degradation. Active on laminarin and lichenan.</text>
</comment>
<dbReference type="Pfam" id="PF02836">
    <property type="entry name" value="Glyco_hydro_2_C"/>
    <property type="match status" value="1"/>
</dbReference>
<evidence type="ECO:0000256" key="11">
    <source>
        <dbReference type="ARBA" id="ARBA00042373"/>
    </source>
</evidence>
<gene>
    <name evidence="15" type="ORF">KLA_10658</name>
</gene>
<name>A0ABN0RMN8_9FLAO</name>
<reference evidence="15 16" key="1">
    <citation type="journal article" date="2014" name="Genome Announc.">
        <title>Draft Genome Sequence of the Carrageenan-Degrading Bacterium Cellulophaga sp. Strain KL-A, Isolated from Decaying Marine Algae.</title>
        <authorList>
            <person name="Shan D."/>
            <person name="Ying J."/>
            <person name="Li X."/>
            <person name="Gao Z."/>
            <person name="Wei G."/>
            <person name="Shao Z."/>
        </authorList>
    </citation>
    <scope>NUCLEOTIDE SEQUENCE [LARGE SCALE GENOMIC DNA]</scope>
    <source>
        <strain evidence="15 16">KL-A</strain>
    </source>
</reference>
<dbReference type="PANTHER" id="PTHR16631">
    <property type="entry name" value="GLUCAN 1,3-BETA-GLUCOSIDASE"/>
    <property type="match status" value="1"/>
</dbReference>
<proteinExistence type="predicted"/>
<comment type="subcellular location">
    <subcellularLocation>
        <location evidence="1">Cell membrane</location>
    </subcellularLocation>
</comment>
<evidence type="ECO:0000256" key="9">
    <source>
        <dbReference type="ARBA" id="ARBA00023326"/>
    </source>
</evidence>
<evidence type="ECO:0000256" key="1">
    <source>
        <dbReference type="ARBA" id="ARBA00004236"/>
    </source>
</evidence>
<keyword evidence="6" id="KW-0119">Carbohydrate metabolism</keyword>
<evidence type="ECO:0000256" key="8">
    <source>
        <dbReference type="ARBA" id="ARBA00023316"/>
    </source>
</evidence>
<keyword evidence="5" id="KW-0325">Glycoprotein</keyword>
<dbReference type="PROSITE" id="PS00659">
    <property type="entry name" value="GLYCOSYL_HYDROL_F5"/>
    <property type="match status" value="1"/>
</dbReference>
<evidence type="ECO:0000256" key="7">
    <source>
        <dbReference type="ARBA" id="ARBA00023295"/>
    </source>
</evidence>
<evidence type="ECO:0000256" key="13">
    <source>
        <dbReference type="SAM" id="Phobius"/>
    </source>
</evidence>
<feature type="domain" description="Glycoside hydrolase family 2 catalytic" evidence="14">
    <location>
        <begin position="231"/>
        <end position="503"/>
    </location>
</feature>
<evidence type="ECO:0000256" key="4">
    <source>
        <dbReference type="ARBA" id="ARBA00023136"/>
    </source>
</evidence>
<dbReference type="PANTHER" id="PTHR16631:SF17">
    <property type="entry name" value="GLUCAN ENDO-1,3-BETA-GLUCOSIDASE BTGC"/>
    <property type="match status" value="1"/>
</dbReference>
<dbReference type="EMBL" id="ARZX01000013">
    <property type="protein sequence ID" value="EWH13194.1"/>
    <property type="molecule type" value="Genomic_DNA"/>
</dbReference>
<keyword evidence="7" id="KW-0326">Glycosidase</keyword>
<dbReference type="InterPro" id="IPR018087">
    <property type="entry name" value="Glyco_hydro_5_CS"/>
</dbReference>
<evidence type="ECO:0000256" key="2">
    <source>
        <dbReference type="ARBA" id="ARBA00022475"/>
    </source>
</evidence>
<keyword evidence="13" id="KW-1133">Transmembrane helix</keyword>
<protein>
    <recommendedName>
        <fullName evidence="12">Endo-1,3-beta-glucanase btgC</fullName>
    </recommendedName>
    <alternativeName>
        <fullName evidence="11">Laminarinase btgC</fullName>
    </alternativeName>
</protein>
<keyword evidence="9" id="KW-0624">Polysaccharide degradation</keyword>
<keyword evidence="16" id="KW-1185">Reference proteome</keyword>
<evidence type="ECO:0000256" key="10">
    <source>
        <dbReference type="ARBA" id="ARBA00037649"/>
    </source>
</evidence>
<accession>A0ABN0RMN8</accession>
<comment type="caution">
    <text evidence="15">The sequence shown here is derived from an EMBL/GenBank/DDBJ whole genome shotgun (WGS) entry which is preliminary data.</text>
</comment>
<evidence type="ECO:0000256" key="3">
    <source>
        <dbReference type="ARBA" id="ARBA00022801"/>
    </source>
</evidence>
<dbReference type="RefSeq" id="WP_034645744.1">
    <property type="nucleotide sequence ID" value="NZ_ARZX01000013.1"/>
</dbReference>
<organism evidence="15 16">
    <name type="scientific">Cellulophaga geojensis KL-A</name>
    <dbReference type="NCBI Taxonomy" id="1328323"/>
    <lineage>
        <taxon>Bacteria</taxon>
        <taxon>Pseudomonadati</taxon>
        <taxon>Bacteroidota</taxon>
        <taxon>Flavobacteriia</taxon>
        <taxon>Flavobacteriales</taxon>
        <taxon>Flavobacteriaceae</taxon>
        <taxon>Cellulophaga</taxon>
    </lineage>
</organism>
<dbReference type="InterPro" id="IPR050732">
    <property type="entry name" value="Beta-glucan_modifiers"/>
</dbReference>
<evidence type="ECO:0000313" key="15">
    <source>
        <dbReference type="EMBL" id="EWH13194.1"/>
    </source>
</evidence>
<evidence type="ECO:0000313" key="16">
    <source>
        <dbReference type="Proteomes" id="UP000019275"/>
    </source>
</evidence>
<sequence length="507" mass="58704">MKINKIIYRALLLLSFVALNGLVLIGISAMLSYLNTGAERTSILHIEQNFEETYSPKIVWHNTTNEGREIEDQTLQSIEEDYKNAWNVRNIALASNNMYGVDDFFTTSARAKLDSIIKLNAKNGITLVTTSIQHNPTVDFYSADGKLVVFTDNNAEQYNEVYSNNTLVSNFYSTPSYKVMMLLEDGFWRIRHLVEINKKNTANTLIPQKKQQSKTITSGINYYPKNTPWNMFGKTYNSSVIEKDFALIQELQLNTIRIFVPYEAFGKANVDPKKLMQLKQTLDIAERHKLNVIVTLFDFYGNYDVQDWTLNHRHAEQIVNALKNHPALVAWDIKNEPDLDFESRGKLKVIAWLKEMIKNIRKWDSKTNITIGWSSTEAAENLVEEVDIVSFHYYKEPKDFLKSFAVLKNKAKGKDLVLQEYGYSSYSGFWNLFTGSIDDQAAYYKEMQLYIEQENIPFVLWTLYDFETIPTAVVGRLPWRKNQQKYFGLFTVDGQPKDALQYIKPKK</sequence>
<keyword evidence="2" id="KW-1003">Cell membrane</keyword>
<keyword evidence="13" id="KW-0812">Transmembrane</keyword>
<keyword evidence="4 13" id="KW-0472">Membrane</keyword>
<dbReference type="Gene3D" id="3.20.20.80">
    <property type="entry name" value="Glycosidases"/>
    <property type="match status" value="1"/>
</dbReference>
<dbReference type="SUPFAM" id="SSF51445">
    <property type="entry name" value="(Trans)glycosidases"/>
    <property type="match status" value="1"/>
</dbReference>
<dbReference type="Proteomes" id="UP000019275">
    <property type="component" value="Unassembled WGS sequence"/>
</dbReference>
<feature type="transmembrane region" description="Helical" evidence="13">
    <location>
        <begin position="12"/>
        <end position="34"/>
    </location>
</feature>
<keyword evidence="3 15" id="KW-0378">Hydrolase</keyword>
<evidence type="ECO:0000256" key="12">
    <source>
        <dbReference type="ARBA" id="ARBA00043078"/>
    </source>
</evidence>
<keyword evidence="8" id="KW-0961">Cell wall biogenesis/degradation</keyword>
<evidence type="ECO:0000256" key="6">
    <source>
        <dbReference type="ARBA" id="ARBA00023277"/>
    </source>
</evidence>